<proteinExistence type="predicted"/>
<dbReference type="GO" id="GO:0016763">
    <property type="term" value="F:pentosyltransferase activity"/>
    <property type="evidence" value="ECO:0007669"/>
    <property type="project" value="TreeGrafter"/>
</dbReference>
<feature type="transmembrane region" description="Helical" evidence="8">
    <location>
        <begin position="260"/>
        <end position="278"/>
    </location>
</feature>
<keyword evidence="5 8" id="KW-0812">Transmembrane</keyword>
<keyword evidence="7 8" id="KW-0472">Membrane</keyword>
<dbReference type="InterPro" id="IPR038731">
    <property type="entry name" value="RgtA/B/C-like"/>
</dbReference>
<protein>
    <submittedName>
        <fullName evidence="10">Glycosyl transferase family protein</fullName>
    </submittedName>
</protein>
<evidence type="ECO:0000313" key="11">
    <source>
        <dbReference type="Proteomes" id="UP000441080"/>
    </source>
</evidence>
<feature type="transmembrane region" description="Helical" evidence="8">
    <location>
        <begin position="55"/>
        <end position="71"/>
    </location>
</feature>
<comment type="caution">
    <text evidence="10">The sequence shown here is derived from an EMBL/GenBank/DDBJ whole genome shotgun (WGS) entry which is preliminary data.</text>
</comment>
<evidence type="ECO:0000256" key="3">
    <source>
        <dbReference type="ARBA" id="ARBA00022676"/>
    </source>
</evidence>
<reference evidence="10 11" key="1">
    <citation type="submission" date="2019-02" db="EMBL/GenBank/DDBJ databases">
        <title>Draft genome sequence of Arthrospira platensis NIES-3807.</title>
        <authorList>
            <person name="Yamaguchi H."/>
            <person name="Suzuki S."/>
            <person name="Kawachi M."/>
        </authorList>
    </citation>
    <scope>NUCLEOTIDE SEQUENCE [LARGE SCALE GENOMIC DNA]</scope>
    <source>
        <strain evidence="10 11">NIES-3807</strain>
    </source>
</reference>
<feature type="transmembrane region" description="Helical" evidence="8">
    <location>
        <begin position="313"/>
        <end position="333"/>
    </location>
</feature>
<dbReference type="RefSeq" id="WP_159297286.1">
    <property type="nucleotide sequence ID" value="NZ_BJCK01000026.1"/>
</dbReference>
<accession>A0AAD3B006</accession>
<dbReference type="PANTHER" id="PTHR33908:SF11">
    <property type="entry name" value="MEMBRANE PROTEIN"/>
    <property type="match status" value="1"/>
</dbReference>
<feature type="domain" description="Glycosyltransferase RgtA/B/C/D-like" evidence="9">
    <location>
        <begin position="55"/>
        <end position="214"/>
    </location>
</feature>
<dbReference type="GO" id="GO:0005886">
    <property type="term" value="C:plasma membrane"/>
    <property type="evidence" value="ECO:0007669"/>
    <property type="project" value="UniProtKB-SubCell"/>
</dbReference>
<evidence type="ECO:0000256" key="6">
    <source>
        <dbReference type="ARBA" id="ARBA00022989"/>
    </source>
</evidence>
<dbReference type="AlphaFoldDB" id="A0AAD3B006"/>
<feature type="transmembrane region" description="Helical" evidence="8">
    <location>
        <begin position="196"/>
        <end position="217"/>
    </location>
</feature>
<dbReference type="InterPro" id="IPR050297">
    <property type="entry name" value="LipidA_mod_glycosyltrf_83"/>
</dbReference>
<feature type="transmembrane region" description="Helical" evidence="8">
    <location>
        <begin position="155"/>
        <end position="184"/>
    </location>
</feature>
<feature type="transmembrane region" description="Helical" evidence="8">
    <location>
        <begin position="100"/>
        <end position="118"/>
    </location>
</feature>
<dbReference type="Pfam" id="PF13231">
    <property type="entry name" value="PMT_2"/>
    <property type="match status" value="1"/>
</dbReference>
<evidence type="ECO:0000256" key="8">
    <source>
        <dbReference type="SAM" id="Phobius"/>
    </source>
</evidence>
<feature type="transmembrane region" description="Helical" evidence="8">
    <location>
        <begin position="340"/>
        <end position="360"/>
    </location>
</feature>
<evidence type="ECO:0000256" key="1">
    <source>
        <dbReference type="ARBA" id="ARBA00004651"/>
    </source>
</evidence>
<feature type="transmembrane region" description="Helical" evidence="8">
    <location>
        <begin position="125"/>
        <end position="143"/>
    </location>
</feature>
<dbReference type="EMBL" id="BJCK01000026">
    <property type="protein sequence ID" value="GCL58834.1"/>
    <property type="molecule type" value="Genomic_DNA"/>
</dbReference>
<sequence>MIKDSYIFLGVIVCTIILRAPNLFPSVINWDESTFILMGQSVLDGHLPYLELWDNKPPLLFFIFALFIGIGGKNIVWIRVAGSLFLGISAFFVYKTGELIGTVSTGLIAAIIFIIMTGELGGKAIMSEVIAAVPLTAAFWLMIRSSDNPRSRFYFLLGILLAMATLIRFNLAYLALAIFLYYCIRSLVLQKRLARIAPISFVIGFCLTILLVVIPYWTSGNLSILYRSVLEAPFHYSTSQISRSGLTSHFIVEGVKQGNPILWVSFLGGLILIITKLINPQLTIINASRPSLVIFLLWFLAIALSIASSGNTYSHYIIQILPLMTLTTGLFFSSPIWSRFRYIGIALFGIGLLEIARPLMTEYRSMLTQVKNGTLFQDESYRLADFLRRANPDREPIYLLDDHIAYWLTDTKPLSKIITHPSNINQPALLKTVMGEDATAEKEIANILAKKPLFIAKKSYTWYLESTSETNQLLLEYLKNHYQLTAKIEDMYVYKRR</sequence>
<dbReference type="PANTHER" id="PTHR33908">
    <property type="entry name" value="MANNOSYLTRANSFERASE YKCB-RELATED"/>
    <property type="match status" value="1"/>
</dbReference>
<organism evidence="10 11">
    <name type="scientific">Microcystis aeruginosa NIES-3807</name>
    <dbReference type="NCBI Taxonomy" id="2517785"/>
    <lineage>
        <taxon>Bacteria</taxon>
        <taxon>Bacillati</taxon>
        <taxon>Cyanobacteriota</taxon>
        <taxon>Cyanophyceae</taxon>
        <taxon>Oscillatoriophycideae</taxon>
        <taxon>Chroococcales</taxon>
        <taxon>Microcystaceae</taxon>
        <taxon>Microcystis</taxon>
    </lineage>
</organism>
<evidence type="ECO:0000256" key="4">
    <source>
        <dbReference type="ARBA" id="ARBA00022679"/>
    </source>
</evidence>
<evidence type="ECO:0000256" key="2">
    <source>
        <dbReference type="ARBA" id="ARBA00022475"/>
    </source>
</evidence>
<dbReference type="GO" id="GO:0009103">
    <property type="term" value="P:lipopolysaccharide biosynthetic process"/>
    <property type="evidence" value="ECO:0007669"/>
    <property type="project" value="UniProtKB-ARBA"/>
</dbReference>
<evidence type="ECO:0000256" key="7">
    <source>
        <dbReference type="ARBA" id="ARBA00023136"/>
    </source>
</evidence>
<gene>
    <name evidence="10" type="ORF">NIES3807_20040</name>
</gene>
<feature type="transmembrane region" description="Helical" evidence="8">
    <location>
        <begin position="7"/>
        <end position="28"/>
    </location>
</feature>
<dbReference type="Proteomes" id="UP000441080">
    <property type="component" value="Unassembled WGS sequence"/>
</dbReference>
<keyword evidence="4 10" id="KW-0808">Transferase</keyword>
<evidence type="ECO:0000256" key="5">
    <source>
        <dbReference type="ARBA" id="ARBA00022692"/>
    </source>
</evidence>
<name>A0AAD3B006_MICAE</name>
<comment type="subcellular location">
    <subcellularLocation>
        <location evidence="1">Cell membrane</location>
        <topology evidence="1">Multi-pass membrane protein</topology>
    </subcellularLocation>
</comment>
<keyword evidence="2" id="KW-1003">Cell membrane</keyword>
<keyword evidence="6 8" id="KW-1133">Transmembrane helix</keyword>
<keyword evidence="3" id="KW-0328">Glycosyltransferase</keyword>
<feature type="transmembrane region" description="Helical" evidence="8">
    <location>
        <begin position="290"/>
        <end position="307"/>
    </location>
</feature>
<evidence type="ECO:0000259" key="9">
    <source>
        <dbReference type="Pfam" id="PF13231"/>
    </source>
</evidence>
<evidence type="ECO:0000313" key="10">
    <source>
        <dbReference type="EMBL" id="GCL58834.1"/>
    </source>
</evidence>